<reference evidence="1" key="1">
    <citation type="submission" date="2014-09" db="EMBL/GenBank/DDBJ databases">
        <authorList>
            <person name="Magalhaes I.L.F."/>
            <person name="Oliveira U."/>
            <person name="Santos F.R."/>
            <person name="Vidigal T.H.D.A."/>
            <person name="Brescovit A.D."/>
            <person name="Santos A.J."/>
        </authorList>
    </citation>
    <scope>NUCLEOTIDE SEQUENCE</scope>
    <source>
        <tissue evidence="1">Shoot tissue taken approximately 20 cm above the soil surface</tissue>
    </source>
</reference>
<accession>A0A0A9G3T2</accession>
<reference evidence="1" key="2">
    <citation type="journal article" date="2015" name="Data Brief">
        <title>Shoot transcriptome of the giant reed, Arundo donax.</title>
        <authorList>
            <person name="Barrero R.A."/>
            <person name="Guerrero F.D."/>
            <person name="Moolhuijzen P."/>
            <person name="Goolsby J.A."/>
            <person name="Tidwell J."/>
            <person name="Bellgard S.E."/>
            <person name="Bellgard M.I."/>
        </authorList>
    </citation>
    <scope>NUCLEOTIDE SEQUENCE</scope>
    <source>
        <tissue evidence="1">Shoot tissue taken approximately 20 cm above the soil surface</tissue>
    </source>
</reference>
<proteinExistence type="predicted"/>
<sequence>MVVVAALLPATG</sequence>
<dbReference type="EMBL" id="GBRH01179511">
    <property type="protein sequence ID" value="JAE18385.1"/>
    <property type="molecule type" value="Transcribed_RNA"/>
</dbReference>
<organism evidence="1">
    <name type="scientific">Arundo donax</name>
    <name type="common">Giant reed</name>
    <name type="synonym">Donax arundinaceus</name>
    <dbReference type="NCBI Taxonomy" id="35708"/>
    <lineage>
        <taxon>Eukaryota</taxon>
        <taxon>Viridiplantae</taxon>
        <taxon>Streptophyta</taxon>
        <taxon>Embryophyta</taxon>
        <taxon>Tracheophyta</taxon>
        <taxon>Spermatophyta</taxon>
        <taxon>Magnoliopsida</taxon>
        <taxon>Liliopsida</taxon>
        <taxon>Poales</taxon>
        <taxon>Poaceae</taxon>
        <taxon>PACMAD clade</taxon>
        <taxon>Arundinoideae</taxon>
        <taxon>Arundineae</taxon>
        <taxon>Arundo</taxon>
    </lineage>
</organism>
<dbReference type="EMBL" id="GBRH01180690">
    <property type="protein sequence ID" value="JAE17206.1"/>
    <property type="molecule type" value="Transcribed_RNA"/>
</dbReference>
<evidence type="ECO:0000313" key="1">
    <source>
        <dbReference type="EMBL" id="JAE17206.1"/>
    </source>
</evidence>
<protein>
    <submittedName>
        <fullName evidence="1">Uncharacterized protein</fullName>
    </submittedName>
</protein>
<name>A0A0A9G3T2_ARUDO</name>